<gene>
    <name evidence="1" type="ORF">NNL38_16430</name>
</gene>
<sequence length="75" mass="8353">MMEQVDTKDIVEIYANGRSSFSTTEFIQWVQSAQEIKLSVAGANQLLTQDGFIRVTTGDDSQEAGWRVPEAEAQE</sequence>
<proteinExistence type="predicted"/>
<organism evidence="1 2">
    <name type="scientific">Photobacterium atrarenae</name>
    <dbReference type="NCBI Taxonomy" id="865757"/>
    <lineage>
        <taxon>Bacteria</taxon>
        <taxon>Pseudomonadati</taxon>
        <taxon>Pseudomonadota</taxon>
        <taxon>Gammaproteobacteria</taxon>
        <taxon>Vibrionales</taxon>
        <taxon>Vibrionaceae</taxon>
        <taxon>Photobacterium</taxon>
    </lineage>
</organism>
<name>A0ABY5GLH7_9GAMM</name>
<accession>A0ABY5GLH7</accession>
<evidence type="ECO:0000313" key="1">
    <source>
        <dbReference type="EMBL" id="UTV30172.1"/>
    </source>
</evidence>
<dbReference type="Proteomes" id="UP001057998">
    <property type="component" value="Chromosome 2"/>
</dbReference>
<dbReference type="RefSeq" id="WP_255391517.1">
    <property type="nucleotide sequence ID" value="NZ_CP101509.1"/>
</dbReference>
<protein>
    <submittedName>
        <fullName evidence="1">Uncharacterized protein</fullName>
    </submittedName>
</protein>
<reference evidence="1" key="1">
    <citation type="submission" date="2022-07" db="EMBL/GenBank/DDBJ databases">
        <title>Genome sequencing of Photobacterium atrarenae GJH2-4.</title>
        <authorList>
            <person name="Park S.-J."/>
        </authorList>
    </citation>
    <scope>NUCLEOTIDE SEQUENCE</scope>
    <source>
        <strain evidence="1">GJH2-4</strain>
    </source>
</reference>
<evidence type="ECO:0000313" key="2">
    <source>
        <dbReference type="Proteomes" id="UP001057998"/>
    </source>
</evidence>
<keyword evidence="2" id="KW-1185">Reference proteome</keyword>
<dbReference type="EMBL" id="CP101509">
    <property type="protein sequence ID" value="UTV30172.1"/>
    <property type="molecule type" value="Genomic_DNA"/>
</dbReference>